<gene>
    <name evidence="1" type="ORF">ABK905_22425</name>
</gene>
<dbReference type="EMBL" id="CP157947">
    <property type="protein sequence ID" value="XBS69190.1"/>
    <property type="molecule type" value="Genomic_DNA"/>
</dbReference>
<name>A0AAU7Q8A2_9GAMM</name>
<organism evidence="1">
    <name type="scientific">Acerihabitans sp. KWT182</name>
    <dbReference type="NCBI Taxonomy" id="3157919"/>
    <lineage>
        <taxon>Bacteria</taxon>
        <taxon>Pseudomonadati</taxon>
        <taxon>Pseudomonadota</taxon>
        <taxon>Gammaproteobacteria</taxon>
        <taxon>Enterobacterales</taxon>
        <taxon>Pectobacteriaceae</taxon>
        <taxon>Acerihabitans</taxon>
    </lineage>
</organism>
<evidence type="ECO:0000313" key="1">
    <source>
        <dbReference type="EMBL" id="XBS69190.1"/>
    </source>
</evidence>
<dbReference type="AlphaFoldDB" id="A0AAU7Q8A2"/>
<reference evidence="1" key="1">
    <citation type="submission" date="2024-06" db="EMBL/GenBank/DDBJ databases">
        <authorList>
            <person name="Coelho C."/>
            <person name="Bento M."/>
            <person name="Garcia E."/>
            <person name="Camelo A."/>
            <person name="Brandao I."/>
            <person name="Espirito Santo C."/>
            <person name="Trovao J."/>
            <person name="Verissimo A."/>
            <person name="Costa J."/>
            <person name="Tiago I."/>
        </authorList>
    </citation>
    <scope>NUCLEOTIDE SEQUENCE</scope>
    <source>
        <strain evidence="1">KWT182</strain>
    </source>
</reference>
<protein>
    <submittedName>
        <fullName evidence="1">Uncharacterized protein</fullName>
    </submittedName>
</protein>
<sequence length="42" mass="4835">MKTMNYNAFVRTRPWLWALLGAVLVWFGAIIMSRGQGGWECC</sequence>
<accession>A0AAU7Q8A2</accession>
<proteinExistence type="predicted"/>